<dbReference type="KEGG" id="gaz:Pan241w_00080"/>
<evidence type="ECO:0000313" key="9">
    <source>
        <dbReference type="Proteomes" id="UP000317171"/>
    </source>
</evidence>
<sequence>MTDVFNSAALLLTLLNPFLVIIYLVDVVRKLNQKQFRLVLIRAGLITCVIFCSFVILGDKIFTGVMQVEFASFQIFGGIVFLLIGIQFVFQGPVVIEALRGESENLSGSIAMPVLIGPGTISACVLIGKRHDPLVACTIVVTSVFICLATIILLKLIHDMVNQTREALINRYIEITGRITALYVGTVSIDMIMQGLRTWVDKF</sequence>
<feature type="transmembrane region" description="Helical" evidence="7">
    <location>
        <begin position="175"/>
        <end position="196"/>
    </location>
</feature>
<evidence type="ECO:0000256" key="3">
    <source>
        <dbReference type="ARBA" id="ARBA00022475"/>
    </source>
</evidence>
<dbReference type="PANTHER" id="PTHR33508">
    <property type="entry name" value="UPF0056 MEMBRANE PROTEIN YHCE"/>
    <property type="match status" value="1"/>
</dbReference>
<dbReference type="PANTHER" id="PTHR33508:SF1">
    <property type="entry name" value="UPF0056 MEMBRANE PROTEIN YHCE"/>
    <property type="match status" value="1"/>
</dbReference>
<feature type="transmembrane region" description="Helical" evidence="7">
    <location>
        <begin position="70"/>
        <end position="90"/>
    </location>
</feature>
<dbReference type="Proteomes" id="UP000317171">
    <property type="component" value="Chromosome"/>
</dbReference>
<dbReference type="AlphaFoldDB" id="A0A517R7W4"/>
<organism evidence="8 9">
    <name type="scientific">Gimesia alba</name>
    <dbReference type="NCBI Taxonomy" id="2527973"/>
    <lineage>
        <taxon>Bacteria</taxon>
        <taxon>Pseudomonadati</taxon>
        <taxon>Planctomycetota</taxon>
        <taxon>Planctomycetia</taxon>
        <taxon>Planctomycetales</taxon>
        <taxon>Planctomycetaceae</taxon>
        <taxon>Gimesia</taxon>
    </lineage>
</organism>
<keyword evidence="4 7" id="KW-0812">Transmembrane</keyword>
<gene>
    <name evidence="8" type="ORF">Pan241w_00080</name>
</gene>
<dbReference type="EMBL" id="CP036269">
    <property type="protein sequence ID" value="QDT39955.1"/>
    <property type="molecule type" value="Genomic_DNA"/>
</dbReference>
<protein>
    <recommendedName>
        <fullName evidence="7">UPF0056 membrane protein</fullName>
    </recommendedName>
</protein>
<comment type="subcellular location">
    <subcellularLocation>
        <location evidence="1 7">Cell membrane</location>
        <topology evidence="1 7">Multi-pass membrane protein</topology>
    </subcellularLocation>
</comment>
<evidence type="ECO:0000313" key="8">
    <source>
        <dbReference type="EMBL" id="QDT39955.1"/>
    </source>
</evidence>
<evidence type="ECO:0000256" key="2">
    <source>
        <dbReference type="ARBA" id="ARBA00009784"/>
    </source>
</evidence>
<evidence type="ECO:0000256" key="1">
    <source>
        <dbReference type="ARBA" id="ARBA00004651"/>
    </source>
</evidence>
<feature type="transmembrane region" description="Helical" evidence="7">
    <location>
        <begin position="39"/>
        <end position="58"/>
    </location>
</feature>
<dbReference type="InterPro" id="IPR002771">
    <property type="entry name" value="Multi_antbiot-R_MarC"/>
</dbReference>
<reference evidence="8 9" key="1">
    <citation type="submission" date="2019-02" db="EMBL/GenBank/DDBJ databases">
        <title>Deep-cultivation of Planctomycetes and their phenomic and genomic characterization uncovers novel biology.</title>
        <authorList>
            <person name="Wiegand S."/>
            <person name="Jogler M."/>
            <person name="Boedeker C."/>
            <person name="Pinto D."/>
            <person name="Vollmers J."/>
            <person name="Rivas-Marin E."/>
            <person name="Kohn T."/>
            <person name="Peeters S.H."/>
            <person name="Heuer A."/>
            <person name="Rast P."/>
            <person name="Oberbeckmann S."/>
            <person name="Bunk B."/>
            <person name="Jeske O."/>
            <person name="Meyerdierks A."/>
            <person name="Storesund J.E."/>
            <person name="Kallscheuer N."/>
            <person name="Luecker S."/>
            <person name="Lage O.M."/>
            <person name="Pohl T."/>
            <person name="Merkel B.J."/>
            <person name="Hornburger P."/>
            <person name="Mueller R.-W."/>
            <person name="Bruemmer F."/>
            <person name="Labrenz M."/>
            <person name="Spormann A.M."/>
            <person name="Op den Camp H."/>
            <person name="Overmann J."/>
            <person name="Amann R."/>
            <person name="Jetten M.S.M."/>
            <person name="Mascher T."/>
            <person name="Medema M.H."/>
            <person name="Devos D.P."/>
            <person name="Kaster A.-K."/>
            <person name="Ovreas L."/>
            <person name="Rohde M."/>
            <person name="Galperin M.Y."/>
            <person name="Jogler C."/>
        </authorList>
    </citation>
    <scope>NUCLEOTIDE SEQUENCE [LARGE SCALE GENOMIC DNA]</scope>
    <source>
        <strain evidence="8 9">Pan241w</strain>
    </source>
</reference>
<evidence type="ECO:0000256" key="5">
    <source>
        <dbReference type="ARBA" id="ARBA00022989"/>
    </source>
</evidence>
<name>A0A517R7W4_9PLAN</name>
<keyword evidence="5 7" id="KW-1133">Transmembrane helix</keyword>
<proteinExistence type="inferred from homology"/>
<evidence type="ECO:0000256" key="4">
    <source>
        <dbReference type="ARBA" id="ARBA00022692"/>
    </source>
</evidence>
<keyword evidence="6 7" id="KW-0472">Membrane</keyword>
<dbReference type="GO" id="GO:0005886">
    <property type="term" value="C:plasma membrane"/>
    <property type="evidence" value="ECO:0007669"/>
    <property type="project" value="UniProtKB-SubCell"/>
</dbReference>
<feature type="transmembrane region" description="Helical" evidence="7">
    <location>
        <begin position="110"/>
        <end position="128"/>
    </location>
</feature>
<keyword evidence="3" id="KW-1003">Cell membrane</keyword>
<keyword evidence="9" id="KW-1185">Reference proteome</keyword>
<feature type="transmembrane region" description="Helical" evidence="7">
    <location>
        <begin position="134"/>
        <end position="154"/>
    </location>
</feature>
<dbReference type="Pfam" id="PF01914">
    <property type="entry name" value="MarC"/>
    <property type="match status" value="1"/>
</dbReference>
<dbReference type="RefSeq" id="WP_145209097.1">
    <property type="nucleotide sequence ID" value="NZ_CP036269.1"/>
</dbReference>
<feature type="transmembrane region" description="Helical" evidence="7">
    <location>
        <begin position="6"/>
        <end position="27"/>
    </location>
</feature>
<evidence type="ECO:0000256" key="6">
    <source>
        <dbReference type="ARBA" id="ARBA00023136"/>
    </source>
</evidence>
<accession>A0A517R7W4</accession>
<comment type="similarity">
    <text evidence="2 7">Belongs to the UPF0056 (MarC) family.</text>
</comment>
<dbReference type="OrthoDB" id="21094at2"/>
<evidence type="ECO:0000256" key="7">
    <source>
        <dbReference type="RuleBase" id="RU362048"/>
    </source>
</evidence>